<evidence type="ECO:0000256" key="6">
    <source>
        <dbReference type="ARBA" id="ARBA00023136"/>
    </source>
</evidence>
<evidence type="ECO:0000256" key="5">
    <source>
        <dbReference type="ARBA" id="ARBA00022989"/>
    </source>
</evidence>
<feature type="domain" description="Nucleoside transporter/FeoB GTPase Gate" evidence="10">
    <location>
        <begin position="96"/>
        <end position="196"/>
    </location>
</feature>
<dbReference type="RefSeq" id="WP_186084363.1">
    <property type="nucleotide sequence ID" value="NZ_BMDB01000003.1"/>
</dbReference>
<feature type="transmembrane region" description="Helical" evidence="7">
    <location>
        <begin position="34"/>
        <end position="58"/>
    </location>
</feature>
<dbReference type="Pfam" id="PF07662">
    <property type="entry name" value="Nucleos_tra2_C"/>
    <property type="match status" value="1"/>
</dbReference>
<comment type="caution">
    <text evidence="11">The sequence shown here is derived from an EMBL/GenBank/DDBJ whole genome shotgun (WGS) entry which is preliminary data.</text>
</comment>
<keyword evidence="4 7" id="KW-0812">Transmembrane</keyword>
<dbReference type="Pfam" id="PF01773">
    <property type="entry name" value="Nucleos_tra2_N"/>
    <property type="match status" value="1"/>
</dbReference>
<dbReference type="InterPro" id="IPR011642">
    <property type="entry name" value="Gate_dom"/>
</dbReference>
<feature type="transmembrane region" description="Helical" evidence="7">
    <location>
        <begin position="384"/>
        <end position="403"/>
    </location>
</feature>
<organism evidence="11 12">
    <name type="scientific">Phocicoccus schoeneichii</name>
    <dbReference type="NCBI Taxonomy" id="1812261"/>
    <lineage>
        <taxon>Bacteria</taxon>
        <taxon>Bacillati</taxon>
        <taxon>Bacillota</taxon>
        <taxon>Bacilli</taxon>
        <taxon>Bacillales</taxon>
        <taxon>Salinicoccaceae</taxon>
        <taxon>Phocicoccus</taxon>
    </lineage>
</organism>
<feature type="transmembrane region" description="Helical" evidence="7">
    <location>
        <begin position="290"/>
        <end position="307"/>
    </location>
</feature>
<comment type="similarity">
    <text evidence="2">Belongs to the concentrative nucleoside transporter (CNT) (TC 2.A.41) family.</text>
</comment>
<keyword evidence="5 7" id="KW-1133">Transmembrane helix</keyword>
<keyword evidence="3" id="KW-1003">Cell membrane</keyword>
<protein>
    <submittedName>
        <fullName evidence="11">Nucleoside permease NupC</fullName>
    </submittedName>
</protein>
<feature type="transmembrane region" description="Helical" evidence="7">
    <location>
        <begin position="344"/>
        <end position="363"/>
    </location>
</feature>
<dbReference type="GO" id="GO:0005337">
    <property type="term" value="F:nucleoside transmembrane transporter activity"/>
    <property type="evidence" value="ECO:0007669"/>
    <property type="project" value="InterPro"/>
</dbReference>
<accession>A0A6V7R047</accession>
<dbReference type="PANTHER" id="PTHR10590:SF4">
    <property type="entry name" value="SOLUTE CARRIER FAMILY 28 MEMBER 3"/>
    <property type="match status" value="1"/>
</dbReference>
<feature type="transmembrane region" description="Helical" evidence="7">
    <location>
        <begin position="171"/>
        <end position="191"/>
    </location>
</feature>
<reference evidence="11 12" key="1">
    <citation type="submission" date="2020-07" db="EMBL/GenBank/DDBJ databases">
        <authorList>
            <person name="Criscuolo A."/>
        </authorList>
    </citation>
    <scope>NUCLEOTIDE SEQUENCE [LARGE SCALE GENOMIC DNA]</scope>
    <source>
        <strain evidence="12">CIP 111030</strain>
    </source>
</reference>
<proteinExistence type="inferred from homology"/>
<dbReference type="InterPro" id="IPR011657">
    <property type="entry name" value="CNT_C_dom"/>
</dbReference>
<evidence type="ECO:0000256" key="4">
    <source>
        <dbReference type="ARBA" id="ARBA00022692"/>
    </source>
</evidence>
<evidence type="ECO:0000256" key="3">
    <source>
        <dbReference type="ARBA" id="ARBA00022475"/>
    </source>
</evidence>
<dbReference type="InterPro" id="IPR008276">
    <property type="entry name" value="C_nuclsd_transpt"/>
</dbReference>
<feature type="transmembrane region" description="Helical" evidence="7">
    <location>
        <begin position="128"/>
        <end position="151"/>
    </location>
</feature>
<dbReference type="Proteomes" id="UP000521032">
    <property type="component" value="Unassembled WGS sequence"/>
</dbReference>
<keyword evidence="6 7" id="KW-0472">Membrane</keyword>
<comment type="subcellular location">
    <subcellularLocation>
        <location evidence="1">Cell membrane</location>
        <topology evidence="1">Multi-pass membrane protein</topology>
    </subcellularLocation>
</comment>
<evidence type="ECO:0000259" key="10">
    <source>
        <dbReference type="Pfam" id="PF07670"/>
    </source>
</evidence>
<keyword evidence="12" id="KW-1185">Reference proteome</keyword>
<evidence type="ECO:0000259" key="9">
    <source>
        <dbReference type="Pfam" id="PF07662"/>
    </source>
</evidence>
<feature type="transmembrane region" description="Helical" evidence="7">
    <location>
        <begin position="91"/>
        <end position="116"/>
    </location>
</feature>
<evidence type="ECO:0000256" key="2">
    <source>
        <dbReference type="ARBA" id="ARBA00009033"/>
    </source>
</evidence>
<feature type="domain" description="Concentrative nucleoside transporter N-terminal" evidence="8">
    <location>
        <begin position="8"/>
        <end position="83"/>
    </location>
</feature>
<evidence type="ECO:0000256" key="1">
    <source>
        <dbReference type="ARBA" id="ARBA00004651"/>
    </source>
</evidence>
<feature type="transmembrane region" description="Helical" evidence="7">
    <location>
        <begin position="6"/>
        <end position="22"/>
    </location>
</feature>
<dbReference type="EMBL" id="CAJEWE010000003">
    <property type="protein sequence ID" value="CAD2070656.1"/>
    <property type="molecule type" value="Genomic_DNA"/>
</dbReference>
<gene>
    <name evidence="11" type="primary">nupC</name>
    <name evidence="11" type="ORF">JEOSCH030_00060</name>
</gene>
<evidence type="ECO:0000313" key="12">
    <source>
        <dbReference type="Proteomes" id="UP000521032"/>
    </source>
</evidence>
<dbReference type="InterPro" id="IPR002668">
    <property type="entry name" value="CNT_N_dom"/>
</dbReference>
<sequence length="404" mass="44171">MNILWGIIGILVTFALAWLASSDRKHAFDKWKNIILLIVLQIAFTWLIFATTIGQTVVEKLAFVFDKLLEHAGEGVAFVFGPMVSIDEGGFAFVFFFNVLLPIIVVSAIIGILQYLRILPLIIHGLGWILSKITGMAFIESYNGAASMFLGQSEVFISLKNQIPLLGEKRLYTLSAQAMSSISLSMVAAYMTLLEPKYVIAAIVLNLFSVYIIVHIINPYTVPAEENFTAEENNPDKGKTFFQILGDYITQGGIIAVIVAAMLIGFIALISILNSLFLLIPGLEMSFQDILGYIFMPIAFIMGIPWAEAQQAGLLMATKLVTNEFVAMENFQAFKEVLSPRTQAMVSVFLVSFANFGSIGIIVGTVKGLHDASGNMIAKFGMKLVYGATLVSILSAVIIGFFVS</sequence>
<evidence type="ECO:0000313" key="11">
    <source>
        <dbReference type="EMBL" id="CAD2070656.1"/>
    </source>
</evidence>
<evidence type="ECO:0000256" key="7">
    <source>
        <dbReference type="SAM" id="Phobius"/>
    </source>
</evidence>
<dbReference type="Pfam" id="PF07670">
    <property type="entry name" value="Gate"/>
    <property type="match status" value="1"/>
</dbReference>
<dbReference type="GO" id="GO:0005886">
    <property type="term" value="C:plasma membrane"/>
    <property type="evidence" value="ECO:0007669"/>
    <property type="project" value="UniProtKB-SubCell"/>
</dbReference>
<feature type="domain" description="Concentrative nucleoside transporter C-terminal" evidence="9">
    <location>
        <begin position="198"/>
        <end position="400"/>
    </location>
</feature>
<dbReference type="PANTHER" id="PTHR10590">
    <property type="entry name" value="SODIUM/NUCLEOSIDE COTRANSPORTER"/>
    <property type="match status" value="1"/>
</dbReference>
<dbReference type="GO" id="GO:0015293">
    <property type="term" value="F:symporter activity"/>
    <property type="evidence" value="ECO:0007669"/>
    <property type="project" value="TreeGrafter"/>
</dbReference>
<feature type="transmembrane region" description="Helical" evidence="7">
    <location>
        <begin position="254"/>
        <end position="278"/>
    </location>
</feature>
<evidence type="ECO:0000259" key="8">
    <source>
        <dbReference type="Pfam" id="PF01773"/>
    </source>
</evidence>
<dbReference type="AlphaFoldDB" id="A0A6V7R047"/>
<name>A0A6V7R047_9BACL</name>
<feature type="transmembrane region" description="Helical" evidence="7">
    <location>
        <begin position="198"/>
        <end position="217"/>
    </location>
</feature>